<dbReference type="PANTHER" id="PTHR35936:SF25">
    <property type="entry name" value="ABC TRANSPORTER SUBSTRATE-BINDING PROTEIN"/>
    <property type="match status" value="1"/>
</dbReference>
<keyword evidence="3" id="KW-1185">Reference proteome</keyword>
<dbReference type="Gene3D" id="3.40.190.10">
    <property type="entry name" value="Periplasmic binding protein-like II"/>
    <property type="match status" value="2"/>
</dbReference>
<dbReference type="OrthoDB" id="8479038at2"/>
<reference evidence="3" key="1">
    <citation type="submission" date="2019-06" db="EMBL/GenBank/DDBJ databases">
        <title>The complete genome of Emcibacter congregatus ZYLT.</title>
        <authorList>
            <person name="Zhao Z."/>
        </authorList>
    </citation>
    <scope>NUCLEOTIDE SEQUENCE [LARGE SCALE GENOMIC DNA]</scope>
    <source>
        <strain evidence="3">MCCC 1A06723</strain>
    </source>
</reference>
<proteinExistence type="predicted"/>
<dbReference type="EMBL" id="VFIY01000018">
    <property type="protein sequence ID" value="TPD57360.1"/>
    <property type="molecule type" value="Genomic_DNA"/>
</dbReference>
<dbReference type="Proteomes" id="UP000319148">
    <property type="component" value="Unassembled WGS sequence"/>
</dbReference>
<organism evidence="2 3">
    <name type="scientific">Emcibacter nanhaiensis</name>
    <dbReference type="NCBI Taxonomy" id="1505037"/>
    <lineage>
        <taxon>Bacteria</taxon>
        <taxon>Pseudomonadati</taxon>
        <taxon>Pseudomonadota</taxon>
        <taxon>Alphaproteobacteria</taxon>
        <taxon>Emcibacterales</taxon>
        <taxon>Emcibacteraceae</taxon>
        <taxon>Emcibacter</taxon>
    </lineage>
</organism>
<gene>
    <name evidence="2" type="ORF">FIV46_14640</name>
</gene>
<sequence>MRLRMRFWMIAFMLMPVGALAQADDKTVSSQKPAVVRTIVLGAEDSWPPFSNADGTGLSNSIVREAFGLRGIKVLFQVAPYARLLRMTEQGEIVGLFNVTKEPSTEKVYHFGKQRLFRATTGYYYHVGQPLKAGNFRELVNNERIGLMLGYEYGPFILQNDKVRTVRVNSQENLVHMLQRGRLDAVIMFDAIAEVVLAKTQAQQEIRRAFDGEHSDIYVAFSRKHPEAGMLAEELDAGLIALRESGRLAEILRGQAEIGD</sequence>
<comment type="caution">
    <text evidence="2">The sequence shown here is derived from an EMBL/GenBank/DDBJ whole genome shotgun (WGS) entry which is preliminary data.</text>
</comment>
<feature type="chain" id="PRO_5021475114" evidence="1">
    <location>
        <begin position="24"/>
        <end position="260"/>
    </location>
</feature>
<dbReference type="SUPFAM" id="SSF53850">
    <property type="entry name" value="Periplasmic binding protein-like II"/>
    <property type="match status" value="1"/>
</dbReference>
<dbReference type="PANTHER" id="PTHR35936">
    <property type="entry name" value="MEMBRANE-BOUND LYTIC MUREIN TRANSGLYCOSYLASE F"/>
    <property type="match status" value="1"/>
</dbReference>
<evidence type="ECO:0000313" key="3">
    <source>
        <dbReference type="Proteomes" id="UP000319148"/>
    </source>
</evidence>
<keyword evidence="1" id="KW-0732">Signal</keyword>
<evidence type="ECO:0000256" key="1">
    <source>
        <dbReference type="SAM" id="SignalP"/>
    </source>
</evidence>
<dbReference type="AlphaFoldDB" id="A0A501PAH2"/>
<feature type="signal peptide" evidence="1">
    <location>
        <begin position="1"/>
        <end position="23"/>
    </location>
</feature>
<accession>A0A501PAH2</accession>
<name>A0A501PAH2_9PROT</name>
<evidence type="ECO:0000313" key="2">
    <source>
        <dbReference type="EMBL" id="TPD57360.1"/>
    </source>
</evidence>
<protein>
    <submittedName>
        <fullName evidence="2">Amino acid ABC transporter substrate-binding protein</fullName>
    </submittedName>
</protein>